<accession>A0A2P2NRJ8</accession>
<reference evidence="1" key="1">
    <citation type="submission" date="2018-02" db="EMBL/GenBank/DDBJ databases">
        <title>Rhizophora mucronata_Transcriptome.</title>
        <authorList>
            <person name="Meera S.P."/>
            <person name="Sreeshan A."/>
            <person name="Augustine A."/>
        </authorList>
    </citation>
    <scope>NUCLEOTIDE SEQUENCE</scope>
    <source>
        <tissue evidence="1">Leaf</tissue>
    </source>
</reference>
<dbReference type="EMBL" id="GGEC01064546">
    <property type="protein sequence ID" value="MBX45030.1"/>
    <property type="molecule type" value="Transcribed_RNA"/>
</dbReference>
<organism evidence="1">
    <name type="scientific">Rhizophora mucronata</name>
    <name type="common">Asiatic mangrove</name>
    <dbReference type="NCBI Taxonomy" id="61149"/>
    <lineage>
        <taxon>Eukaryota</taxon>
        <taxon>Viridiplantae</taxon>
        <taxon>Streptophyta</taxon>
        <taxon>Embryophyta</taxon>
        <taxon>Tracheophyta</taxon>
        <taxon>Spermatophyta</taxon>
        <taxon>Magnoliopsida</taxon>
        <taxon>eudicotyledons</taxon>
        <taxon>Gunneridae</taxon>
        <taxon>Pentapetalae</taxon>
        <taxon>rosids</taxon>
        <taxon>fabids</taxon>
        <taxon>Malpighiales</taxon>
        <taxon>Rhizophoraceae</taxon>
        <taxon>Rhizophora</taxon>
    </lineage>
</organism>
<name>A0A2P2NRJ8_RHIMU</name>
<protein>
    <submittedName>
        <fullName evidence="1">Uncharacterized protein</fullName>
    </submittedName>
</protein>
<sequence length="68" mass="7866">MGQRRCNTASFCPELSFDCTRLHSIPITCLPFSLLISCFETHLCCLKLASFGYHVNDLYMFVILSMYY</sequence>
<proteinExistence type="predicted"/>
<evidence type="ECO:0000313" key="1">
    <source>
        <dbReference type="EMBL" id="MBX45030.1"/>
    </source>
</evidence>
<dbReference type="AlphaFoldDB" id="A0A2P2NRJ8"/>